<evidence type="ECO:0000259" key="8">
    <source>
        <dbReference type="PROSITE" id="PS50071"/>
    </source>
</evidence>
<dbReference type="InterPro" id="IPR017970">
    <property type="entry name" value="Homeobox_CS"/>
</dbReference>
<dbReference type="SUPFAM" id="SSF46689">
    <property type="entry name" value="Homeodomain-like"/>
    <property type="match status" value="1"/>
</dbReference>
<dbReference type="InterPro" id="IPR001356">
    <property type="entry name" value="HD"/>
</dbReference>
<dbReference type="EMBL" id="JAKROA010000002">
    <property type="protein sequence ID" value="KAL5110650.1"/>
    <property type="molecule type" value="Genomic_DNA"/>
</dbReference>
<evidence type="ECO:0000313" key="11">
    <source>
        <dbReference type="Proteomes" id="UP001651158"/>
    </source>
</evidence>
<evidence type="ECO:0000256" key="3">
    <source>
        <dbReference type="ARBA" id="ARBA00023155"/>
    </source>
</evidence>
<dbReference type="InterPro" id="IPR009057">
    <property type="entry name" value="Homeodomain-like_sf"/>
</dbReference>
<gene>
    <name evidence="10" type="ORF">TcWFU_007394</name>
</gene>
<dbReference type="PROSITE" id="PS00465">
    <property type="entry name" value="POU_2"/>
    <property type="match status" value="1"/>
</dbReference>
<organism evidence="10 11">
    <name type="scientific">Taenia crassiceps</name>
    <dbReference type="NCBI Taxonomy" id="6207"/>
    <lineage>
        <taxon>Eukaryota</taxon>
        <taxon>Metazoa</taxon>
        <taxon>Spiralia</taxon>
        <taxon>Lophotrochozoa</taxon>
        <taxon>Platyhelminthes</taxon>
        <taxon>Cestoda</taxon>
        <taxon>Eucestoda</taxon>
        <taxon>Cyclophyllidea</taxon>
        <taxon>Taeniidae</taxon>
        <taxon>Taenia</taxon>
    </lineage>
</organism>
<reference evidence="10 11" key="1">
    <citation type="journal article" date="2022" name="Front. Cell. Infect. Microbiol.">
        <title>The Genomes of Two Strains of Taenia crassiceps the Animal Model for the Study of Human Cysticercosis.</title>
        <authorList>
            <person name="Bobes R.J."/>
            <person name="Estrada K."/>
            <person name="Rios-Valencia D.G."/>
            <person name="Calderon-Gallegos A."/>
            <person name="de la Torre P."/>
            <person name="Carrero J.C."/>
            <person name="Sanchez-Flores A."/>
            <person name="Laclette J.P."/>
        </authorList>
    </citation>
    <scope>NUCLEOTIDE SEQUENCE [LARGE SCALE GENOMIC DNA]</scope>
    <source>
        <strain evidence="10">WFUcys</strain>
    </source>
</reference>
<keyword evidence="7" id="KW-0804">Transcription</keyword>
<evidence type="ECO:0000256" key="1">
    <source>
        <dbReference type="ARBA" id="ARBA00004123"/>
    </source>
</evidence>
<dbReference type="Gene3D" id="1.10.10.60">
    <property type="entry name" value="Homeodomain-like"/>
    <property type="match status" value="1"/>
</dbReference>
<feature type="DNA-binding region" description="Homeobox" evidence="5">
    <location>
        <begin position="196"/>
        <end position="255"/>
    </location>
</feature>
<dbReference type="PROSITE" id="PS51179">
    <property type="entry name" value="POU_3"/>
    <property type="match status" value="1"/>
</dbReference>
<dbReference type="Gene3D" id="1.10.260.40">
    <property type="entry name" value="lambda repressor-like DNA-binding domains"/>
    <property type="match status" value="1"/>
</dbReference>
<sequence length="278" mass="31568">MQNCFYTSSEAGLEPVSQDETKNVQMQCSNFYWPPLSTSDYNNCTYPTMQSQWIADGKFNVPHLRYWDQNQEMVPLHHNASSSSMALPQSSGSLPDSDLELFAEHFKQRRMKLGATQADVGKALGAMMIPGVESLSQSTICRFESLTLSRTNMIALRPLLQIWLDRAEAMGVANRVQQVHEVSVFSAQNTAGLQQCRRKRTCITDSERRALEAYFAVQPQPSSERVSQIASLLGLPKSVVRVWFCNQRQKQKRLKCGFENTRSRCGVNIKTDMDYFNM</sequence>
<dbReference type="PROSITE" id="PS00027">
    <property type="entry name" value="HOMEOBOX_1"/>
    <property type="match status" value="1"/>
</dbReference>
<evidence type="ECO:0000256" key="5">
    <source>
        <dbReference type="PROSITE-ProRule" id="PRU00108"/>
    </source>
</evidence>
<dbReference type="SUPFAM" id="SSF47413">
    <property type="entry name" value="lambda repressor-like DNA-binding domains"/>
    <property type="match status" value="1"/>
</dbReference>
<evidence type="ECO:0000256" key="7">
    <source>
        <dbReference type="RuleBase" id="RU361194"/>
    </source>
</evidence>
<keyword evidence="3 5" id="KW-0371">Homeobox</keyword>
<accession>A0ABR4QMP2</accession>
<dbReference type="PROSITE" id="PS50071">
    <property type="entry name" value="HOMEOBOX_2"/>
    <property type="match status" value="1"/>
</dbReference>
<dbReference type="SMART" id="SM00352">
    <property type="entry name" value="POU"/>
    <property type="match status" value="1"/>
</dbReference>
<comment type="subcellular location">
    <subcellularLocation>
        <location evidence="1 5 6">Nucleus</location>
    </subcellularLocation>
</comment>
<evidence type="ECO:0000256" key="2">
    <source>
        <dbReference type="ARBA" id="ARBA00023125"/>
    </source>
</evidence>
<comment type="caution">
    <text evidence="10">The sequence shown here is derived from an EMBL/GenBank/DDBJ whole genome shotgun (WGS) entry which is preliminary data.</text>
</comment>
<dbReference type="InterPro" id="IPR000327">
    <property type="entry name" value="POU_dom"/>
</dbReference>
<dbReference type="PANTHER" id="PTHR11636:SF70">
    <property type="entry name" value="INHIBITORY POU PROTEIN"/>
    <property type="match status" value="1"/>
</dbReference>
<dbReference type="CDD" id="cd00086">
    <property type="entry name" value="homeodomain"/>
    <property type="match status" value="1"/>
</dbReference>
<protein>
    <recommendedName>
        <fullName evidence="7">POU domain protein</fullName>
    </recommendedName>
</protein>
<dbReference type="Proteomes" id="UP001651158">
    <property type="component" value="Unassembled WGS sequence"/>
</dbReference>
<evidence type="ECO:0000313" key="10">
    <source>
        <dbReference type="EMBL" id="KAL5110650.1"/>
    </source>
</evidence>
<dbReference type="Pfam" id="PF00157">
    <property type="entry name" value="Pou"/>
    <property type="match status" value="1"/>
</dbReference>
<feature type="domain" description="POU-specific" evidence="9">
    <location>
        <begin position="91"/>
        <end position="168"/>
    </location>
</feature>
<evidence type="ECO:0000256" key="4">
    <source>
        <dbReference type="ARBA" id="ARBA00023242"/>
    </source>
</evidence>
<name>A0ABR4QMP2_9CEST</name>
<dbReference type="InterPro" id="IPR010982">
    <property type="entry name" value="Lambda_DNA-bd_dom_sf"/>
</dbReference>
<dbReference type="InterPro" id="IPR050255">
    <property type="entry name" value="POU_domain_TF"/>
</dbReference>
<evidence type="ECO:0000256" key="6">
    <source>
        <dbReference type="RuleBase" id="RU000682"/>
    </source>
</evidence>
<keyword evidence="4 5" id="KW-0539">Nucleus</keyword>
<comment type="similarity">
    <text evidence="7">Belongs to the POU transcription factor family.</text>
</comment>
<proteinExistence type="inferred from homology"/>
<keyword evidence="2 5" id="KW-0238">DNA-binding</keyword>
<evidence type="ECO:0000259" key="9">
    <source>
        <dbReference type="PROSITE" id="PS51179"/>
    </source>
</evidence>
<dbReference type="PANTHER" id="PTHR11636">
    <property type="entry name" value="POU DOMAIN"/>
    <property type="match status" value="1"/>
</dbReference>
<keyword evidence="11" id="KW-1185">Reference proteome</keyword>
<dbReference type="Pfam" id="PF00046">
    <property type="entry name" value="Homeodomain"/>
    <property type="match status" value="1"/>
</dbReference>
<feature type="domain" description="Homeobox" evidence="8">
    <location>
        <begin position="194"/>
        <end position="254"/>
    </location>
</feature>
<dbReference type="InterPro" id="IPR013847">
    <property type="entry name" value="POU"/>
</dbReference>
<dbReference type="PRINTS" id="PR00028">
    <property type="entry name" value="POUDOMAIN"/>
</dbReference>
<dbReference type="SMART" id="SM00389">
    <property type="entry name" value="HOX"/>
    <property type="match status" value="1"/>
</dbReference>